<evidence type="ECO:0000256" key="1">
    <source>
        <dbReference type="ARBA" id="ARBA00022679"/>
    </source>
</evidence>
<dbReference type="InterPro" id="IPR023313">
    <property type="entry name" value="UBQ-conjugating_AS"/>
</dbReference>
<accession>A0ABQ8XI81</accession>
<dbReference type="InterPro" id="IPR000608">
    <property type="entry name" value="UBC"/>
</dbReference>
<dbReference type="PROSITE" id="PS00183">
    <property type="entry name" value="UBC_1"/>
    <property type="match status" value="1"/>
</dbReference>
<dbReference type="InterPro" id="IPR016135">
    <property type="entry name" value="UBQ-conjugating_enzyme/RWD"/>
</dbReference>
<keyword evidence="1" id="KW-0808">Transferase</keyword>
<dbReference type="Proteomes" id="UP001150062">
    <property type="component" value="Unassembled WGS sequence"/>
</dbReference>
<feature type="compositionally biased region" description="Basic and acidic residues" evidence="5">
    <location>
        <begin position="194"/>
        <end position="209"/>
    </location>
</feature>
<keyword evidence="8" id="KW-1185">Reference proteome</keyword>
<organism evidence="7 8">
    <name type="scientific">Anaeramoeba flamelloides</name>
    <dbReference type="NCBI Taxonomy" id="1746091"/>
    <lineage>
        <taxon>Eukaryota</taxon>
        <taxon>Metamonada</taxon>
        <taxon>Anaeramoebidae</taxon>
        <taxon>Anaeramoeba</taxon>
    </lineage>
</organism>
<dbReference type="PANTHER" id="PTHR24067">
    <property type="entry name" value="UBIQUITIN-CONJUGATING ENZYME E2"/>
    <property type="match status" value="1"/>
</dbReference>
<evidence type="ECO:0000256" key="2">
    <source>
        <dbReference type="ARBA" id="ARBA00022786"/>
    </source>
</evidence>
<dbReference type="SUPFAM" id="SSF54495">
    <property type="entry name" value="UBC-like"/>
    <property type="match status" value="1"/>
</dbReference>
<dbReference type="InterPro" id="IPR050113">
    <property type="entry name" value="Ub_conjugating_enzyme"/>
</dbReference>
<keyword evidence="4" id="KW-0067">ATP-binding</keyword>
<protein>
    <submittedName>
        <fullName evidence="7">Ubiquitin-conjugating enzyme e2 t</fullName>
    </submittedName>
</protein>
<dbReference type="EMBL" id="JAOAOG010000292">
    <property type="protein sequence ID" value="KAJ6232330.1"/>
    <property type="molecule type" value="Genomic_DNA"/>
</dbReference>
<proteinExistence type="inferred from homology"/>
<dbReference type="SMART" id="SM00212">
    <property type="entry name" value="UBCc"/>
    <property type="match status" value="1"/>
</dbReference>
<name>A0ABQ8XI81_9EUKA</name>
<comment type="caution">
    <text evidence="7">The sequence shown here is derived from an EMBL/GenBank/DDBJ whole genome shotgun (WGS) entry which is preliminary data.</text>
</comment>
<dbReference type="Pfam" id="PF00179">
    <property type="entry name" value="UQ_con"/>
    <property type="match status" value="1"/>
</dbReference>
<evidence type="ECO:0000256" key="3">
    <source>
        <dbReference type="PROSITE-ProRule" id="PRU10133"/>
    </source>
</evidence>
<feature type="active site" description="Glycyl thioester intermediate" evidence="3">
    <location>
        <position position="88"/>
    </location>
</feature>
<comment type="similarity">
    <text evidence="4">Belongs to the ubiquitin-conjugating enzyme family.</text>
</comment>
<evidence type="ECO:0000313" key="7">
    <source>
        <dbReference type="EMBL" id="KAJ6232330.1"/>
    </source>
</evidence>
<keyword evidence="2 4" id="KW-0833">Ubl conjugation pathway</keyword>
<sequence length="277" mass="31705">MNTACINRISKELKMLSLEPPEGISVWVVGSEVTQLEASIKGPKGTSYEDGQFKLTIQIPNRYPFEPPKIKFLTKIYHPNIDSSGRICLDTLKLPPMGGWKPVISLGSILQMIRLLLEEPNPHDGLMAGISQEYIQNRRQFEKKAKETTLKYAVDSQSLKVVKNFNKELKNRENSEFSNINNQRKRKQPIPIENKAKTVGKEKEKEKLKEKKKYTNNTNNFDSDDSDDSDDDSDDSDDSNEDSVEKNKKSTINKIDSNIMKRKRINSEIILIDEDKN</sequence>
<feature type="domain" description="UBC core" evidence="6">
    <location>
        <begin position="4"/>
        <end position="154"/>
    </location>
</feature>
<evidence type="ECO:0000313" key="8">
    <source>
        <dbReference type="Proteomes" id="UP001150062"/>
    </source>
</evidence>
<dbReference type="Gene3D" id="3.10.110.10">
    <property type="entry name" value="Ubiquitin Conjugating Enzyme"/>
    <property type="match status" value="1"/>
</dbReference>
<feature type="region of interest" description="Disordered" evidence="5">
    <location>
        <begin position="173"/>
        <end position="254"/>
    </location>
</feature>
<gene>
    <name evidence="7" type="ORF">M0813_04851</name>
</gene>
<evidence type="ECO:0000256" key="4">
    <source>
        <dbReference type="RuleBase" id="RU362109"/>
    </source>
</evidence>
<evidence type="ECO:0000259" key="6">
    <source>
        <dbReference type="PROSITE" id="PS50127"/>
    </source>
</evidence>
<feature type="compositionally biased region" description="Acidic residues" evidence="5">
    <location>
        <begin position="222"/>
        <end position="242"/>
    </location>
</feature>
<dbReference type="CDD" id="cd23805">
    <property type="entry name" value="UBCc_UBE2T"/>
    <property type="match status" value="1"/>
</dbReference>
<keyword evidence="4" id="KW-0547">Nucleotide-binding</keyword>
<dbReference type="PROSITE" id="PS50127">
    <property type="entry name" value="UBC_2"/>
    <property type="match status" value="1"/>
</dbReference>
<evidence type="ECO:0000256" key="5">
    <source>
        <dbReference type="SAM" id="MobiDB-lite"/>
    </source>
</evidence>
<reference evidence="7" key="1">
    <citation type="submission" date="2022-08" db="EMBL/GenBank/DDBJ databases">
        <title>Novel sulfate-reducing endosymbionts in the free-living metamonad Anaeramoeba.</title>
        <authorList>
            <person name="Jerlstrom-Hultqvist J."/>
            <person name="Cepicka I."/>
            <person name="Gallot-Lavallee L."/>
            <person name="Salas-Leiva D."/>
            <person name="Curtis B.A."/>
            <person name="Zahonova K."/>
            <person name="Pipaliya S."/>
            <person name="Dacks J."/>
            <person name="Roger A.J."/>
        </authorList>
    </citation>
    <scope>NUCLEOTIDE SEQUENCE</scope>
    <source>
        <strain evidence="7">Schooner1</strain>
    </source>
</reference>